<name>A0ABN8P2A4_9CNID</name>
<evidence type="ECO:0000313" key="4">
    <source>
        <dbReference type="EMBL" id="CAH3127361.1"/>
    </source>
</evidence>
<sequence length="241" mass="27339">MSCIPEFRKVLFSLCQELTTENLRSLKYLLRDLLTTRELEDIRDPMDLMLYLEQRNELCSNNCQLLEDLLTQIKRKDLVQKIQAFQGGLLKNHKTTLSEVSLQKKTRTQDCVTDGPEGPSHPTDNSDYFTFVTCTRRKGVSFLGHGVMLRDVSAEVYERLGFLLNPAAYKNWIYLAGKLNYTHAQVSNFKLFPGQSTQMLLEDWATAADATVAKLYHVLKEIGRADAAGELEPILAESKSG</sequence>
<dbReference type="InterPro" id="IPR011029">
    <property type="entry name" value="DEATH-like_dom_sf"/>
</dbReference>
<dbReference type="SUPFAM" id="SSF47986">
    <property type="entry name" value="DEATH domain"/>
    <property type="match status" value="2"/>
</dbReference>
<evidence type="ECO:0000259" key="2">
    <source>
        <dbReference type="PROSITE" id="PS50017"/>
    </source>
</evidence>
<dbReference type="Gene3D" id="1.10.533.10">
    <property type="entry name" value="Death Domain, Fas"/>
    <property type="match status" value="2"/>
</dbReference>
<keyword evidence="1" id="KW-0053">Apoptosis</keyword>
<protein>
    <recommendedName>
        <fullName evidence="6">Death domain-containing protein</fullName>
    </recommendedName>
</protein>
<feature type="domain" description="DED" evidence="3">
    <location>
        <begin position="6"/>
        <end position="84"/>
    </location>
</feature>
<dbReference type="PANTHER" id="PTHR48169">
    <property type="entry name" value="DED DOMAIN-CONTAINING PROTEIN"/>
    <property type="match status" value="1"/>
</dbReference>
<comment type="caution">
    <text evidence="4">The sequence shown here is derived from an EMBL/GenBank/DDBJ whole genome shotgun (WGS) entry which is preliminary data.</text>
</comment>
<dbReference type="PANTHER" id="PTHR48169:SF7">
    <property type="entry name" value="CASPASE 10"/>
    <property type="match status" value="1"/>
</dbReference>
<organism evidence="4 5">
    <name type="scientific">Porites lobata</name>
    <dbReference type="NCBI Taxonomy" id="104759"/>
    <lineage>
        <taxon>Eukaryota</taxon>
        <taxon>Metazoa</taxon>
        <taxon>Cnidaria</taxon>
        <taxon>Anthozoa</taxon>
        <taxon>Hexacorallia</taxon>
        <taxon>Scleractinia</taxon>
        <taxon>Fungiina</taxon>
        <taxon>Poritidae</taxon>
        <taxon>Porites</taxon>
    </lineage>
</organism>
<proteinExistence type="predicted"/>
<keyword evidence="5" id="KW-1185">Reference proteome</keyword>
<dbReference type="CDD" id="cd00045">
    <property type="entry name" value="DED"/>
    <property type="match status" value="1"/>
</dbReference>
<evidence type="ECO:0000313" key="5">
    <source>
        <dbReference type="Proteomes" id="UP001159405"/>
    </source>
</evidence>
<dbReference type="Pfam" id="PF00531">
    <property type="entry name" value="Death"/>
    <property type="match status" value="1"/>
</dbReference>
<evidence type="ECO:0000259" key="3">
    <source>
        <dbReference type="PROSITE" id="PS50168"/>
    </source>
</evidence>
<feature type="domain" description="Death" evidence="2">
    <location>
        <begin position="171"/>
        <end position="235"/>
    </location>
</feature>
<evidence type="ECO:0000256" key="1">
    <source>
        <dbReference type="ARBA" id="ARBA00022703"/>
    </source>
</evidence>
<dbReference type="InterPro" id="IPR001875">
    <property type="entry name" value="DED_dom"/>
</dbReference>
<dbReference type="PROSITE" id="PS50168">
    <property type="entry name" value="DED"/>
    <property type="match status" value="1"/>
</dbReference>
<dbReference type="EMBL" id="CALNXK010000043">
    <property type="protein sequence ID" value="CAH3127361.1"/>
    <property type="molecule type" value="Genomic_DNA"/>
</dbReference>
<dbReference type="Pfam" id="PF01335">
    <property type="entry name" value="DED"/>
    <property type="match status" value="1"/>
</dbReference>
<reference evidence="4 5" key="1">
    <citation type="submission" date="2022-05" db="EMBL/GenBank/DDBJ databases">
        <authorList>
            <consortium name="Genoscope - CEA"/>
            <person name="William W."/>
        </authorList>
    </citation>
    <scope>NUCLEOTIDE SEQUENCE [LARGE SCALE GENOMIC DNA]</scope>
</reference>
<dbReference type="SMART" id="SM00005">
    <property type="entry name" value="DEATH"/>
    <property type="match status" value="1"/>
</dbReference>
<dbReference type="Proteomes" id="UP001159405">
    <property type="component" value="Unassembled WGS sequence"/>
</dbReference>
<evidence type="ECO:0008006" key="6">
    <source>
        <dbReference type="Google" id="ProtNLM"/>
    </source>
</evidence>
<accession>A0ABN8P2A4</accession>
<dbReference type="SMART" id="SM00031">
    <property type="entry name" value="DED"/>
    <property type="match status" value="1"/>
</dbReference>
<dbReference type="PROSITE" id="PS50017">
    <property type="entry name" value="DEATH_DOMAIN"/>
    <property type="match status" value="1"/>
</dbReference>
<gene>
    <name evidence="4" type="ORF">PLOB_00032906</name>
</gene>
<dbReference type="InterPro" id="IPR000488">
    <property type="entry name" value="Death_dom"/>
</dbReference>